<dbReference type="EMBL" id="AWQQ01000037">
    <property type="protein sequence ID" value="PHJ39060.1"/>
    <property type="molecule type" value="Genomic_DNA"/>
</dbReference>
<dbReference type="OrthoDB" id="9816197at2"/>
<dbReference type="PANTHER" id="PTHR43852">
    <property type="entry name" value="NUCLEOTIDYLTRANSFERASE"/>
    <property type="match status" value="1"/>
</dbReference>
<protein>
    <submittedName>
        <fullName evidence="2">DNA polymerase subunit beta</fullName>
    </submittedName>
</protein>
<sequence length="131" mass="15326">MEEKYLTTIKEHLTKKISPYLIIVYGSGAKGKLRENSDLDIAFLSEHRFSDYELFMYGQELANLLDRDVDLVDLEKASTVFQAQVLSTGKVVYCSDPIKKMLFHMFTFKKYARLNEERKYILKKLEERGSL</sequence>
<feature type="domain" description="Polymerase beta nucleotidyltransferase" evidence="1">
    <location>
        <begin position="8"/>
        <end position="97"/>
    </location>
</feature>
<dbReference type="InterPro" id="IPR041633">
    <property type="entry name" value="Polbeta"/>
</dbReference>
<proteinExistence type="predicted"/>
<dbReference type="RefSeq" id="WP_099082533.1">
    <property type="nucleotide sequence ID" value="NZ_AWQQ01000037.1"/>
</dbReference>
<organism evidence="2 3">
    <name type="scientific">Desulforamulus profundi</name>
    <dbReference type="NCBI Taxonomy" id="1383067"/>
    <lineage>
        <taxon>Bacteria</taxon>
        <taxon>Bacillati</taxon>
        <taxon>Bacillota</taxon>
        <taxon>Clostridia</taxon>
        <taxon>Eubacteriales</taxon>
        <taxon>Peptococcaceae</taxon>
        <taxon>Desulforamulus</taxon>
    </lineage>
</organism>
<name>A0A2C6LKF6_9FIRM</name>
<gene>
    <name evidence="2" type="ORF">P378_06190</name>
</gene>
<dbReference type="CDD" id="cd05403">
    <property type="entry name" value="NT_KNTase_like"/>
    <property type="match status" value="1"/>
</dbReference>
<evidence type="ECO:0000313" key="2">
    <source>
        <dbReference type="EMBL" id="PHJ39060.1"/>
    </source>
</evidence>
<dbReference type="NCBIfam" id="NF047752">
    <property type="entry name" value="MntA_antitoxin"/>
    <property type="match status" value="1"/>
</dbReference>
<dbReference type="Proteomes" id="UP000222564">
    <property type="component" value="Unassembled WGS sequence"/>
</dbReference>
<dbReference type="InterPro" id="IPR043519">
    <property type="entry name" value="NT_sf"/>
</dbReference>
<reference evidence="2 3" key="1">
    <citation type="submission" date="2013-09" db="EMBL/GenBank/DDBJ databases">
        <title>Biodegradation of hydrocarbons in the deep terrestrial subsurface : characterization of a microbial consortium composed of two Desulfotomaculum species originating from a deep geological formation.</title>
        <authorList>
            <person name="Aullo T."/>
            <person name="Berlendis S."/>
            <person name="Lascourreges J.-F."/>
            <person name="Dessort D."/>
            <person name="Saint-Laurent S."/>
            <person name="Schraauwers B."/>
            <person name="Mas J."/>
            <person name="Magot M."/>
            <person name="Ranchou-Peyruse A."/>
        </authorList>
    </citation>
    <scope>NUCLEOTIDE SEQUENCE [LARGE SCALE GENOMIC DNA]</scope>
    <source>
        <strain evidence="2 3">Bs107</strain>
    </source>
</reference>
<evidence type="ECO:0000313" key="3">
    <source>
        <dbReference type="Proteomes" id="UP000222564"/>
    </source>
</evidence>
<dbReference type="AlphaFoldDB" id="A0A2C6LKF6"/>
<keyword evidence="3" id="KW-1185">Reference proteome</keyword>
<evidence type="ECO:0000259" key="1">
    <source>
        <dbReference type="Pfam" id="PF18765"/>
    </source>
</evidence>
<dbReference type="SUPFAM" id="SSF81301">
    <property type="entry name" value="Nucleotidyltransferase"/>
    <property type="match status" value="1"/>
</dbReference>
<comment type="caution">
    <text evidence="2">The sequence shown here is derived from an EMBL/GenBank/DDBJ whole genome shotgun (WGS) entry which is preliminary data.</text>
</comment>
<dbReference type="Gene3D" id="3.30.460.10">
    <property type="entry name" value="Beta Polymerase, domain 2"/>
    <property type="match status" value="1"/>
</dbReference>
<accession>A0A2C6LKF6</accession>
<dbReference type="Pfam" id="PF18765">
    <property type="entry name" value="Polbeta"/>
    <property type="match status" value="1"/>
</dbReference>
<dbReference type="PANTHER" id="PTHR43852:SF2">
    <property type="entry name" value="PROTEIN ADENYLYLTRANSFERASE MNTA"/>
    <property type="match status" value="1"/>
</dbReference>
<dbReference type="InterPro" id="IPR052930">
    <property type="entry name" value="TA_antitoxin_MntA"/>
</dbReference>